<dbReference type="InterPro" id="IPR051011">
    <property type="entry name" value="Metal_resp_trans_reg"/>
</dbReference>
<keyword evidence="3" id="KW-0804">Transcription</keyword>
<keyword evidence="1" id="KW-0805">Transcription regulation</keyword>
<dbReference type="GO" id="GO:0003677">
    <property type="term" value="F:DNA binding"/>
    <property type="evidence" value="ECO:0007669"/>
    <property type="project" value="UniProtKB-KW"/>
</dbReference>
<dbReference type="PRINTS" id="PR00778">
    <property type="entry name" value="HTHARSR"/>
</dbReference>
<keyword evidence="6" id="KW-1185">Reference proteome</keyword>
<evidence type="ECO:0000259" key="4">
    <source>
        <dbReference type="SMART" id="SM00418"/>
    </source>
</evidence>
<dbReference type="EMBL" id="VJZA01000083">
    <property type="protein sequence ID" value="TVT17241.1"/>
    <property type="molecule type" value="Genomic_DNA"/>
</dbReference>
<evidence type="ECO:0000313" key="6">
    <source>
        <dbReference type="Proteomes" id="UP000318578"/>
    </source>
</evidence>
<evidence type="ECO:0000256" key="2">
    <source>
        <dbReference type="ARBA" id="ARBA00023125"/>
    </source>
</evidence>
<dbReference type="PANTHER" id="PTHR43132:SF8">
    <property type="entry name" value="HTH-TYPE TRANSCRIPTIONAL REGULATOR KMTR"/>
    <property type="match status" value="1"/>
</dbReference>
<proteinExistence type="predicted"/>
<evidence type="ECO:0000256" key="3">
    <source>
        <dbReference type="ARBA" id="ARBA00023163"/>
    </source>
</evidence>
<dbReference type="InterPro" id="IPR036390">
    <property type="entry name" value="WH_DNA-bd_sf"/>
</dbReference>
<dbReference type="GO" id="GO:0003700">
    <property type="term" value="F:DNA-binding transcription factor activity"/>
    <property type="evidence" value="ECO:0007669"/>
    <property type="project" value="InterPro"/>
</dbReference>
<dbReference type="InterPro" id="IPR036388">
    <property type="entry name" value="WH-like_DNA-bd_sf"/>
</dbReference>
<keyword evidence="2" id="KW-0238">DNA-binding</keyword>
<evidence type="ECO:0000256" key="1">
    <source>
        <dbReference type="ARBA" id="ARBA00023015"/>
    </source>
</evidence>
<reference evidence="5 6" key="1">
    <citation type="submission" date="2019-07" db="EMBL/GenBank/DDBJ databases">
        <title>New species of Amycolatopsis and Streptomyces.</title>
        <authorList>
            <person name="Duangmal K."/>
            <person name="Teo W.F.A."/>
            <person name="Lipun K."/>
        </authorList>
    </citation>
    <scope>NUCLEOTIDE SEQUENCE [LARGE SCALE GENOMIC DNA]</scope>
    <source>
        <strain evidence="5 6">JCM 30562</strain>
    </source>
</reference>
<accession>A0A557ZZ28</accession>
<comment type="caution">
    <text evidence="5">The sequence shown here is derived from an EMBL/GenBank/DDBJ whole genome shotgun (WGS) entry which is preliminary data.</text>
</comment>
<dbReference type="Proteomes" id="UP000318578">
    <property type="component" value="Unassembled WGS sequence"/>
</dbReference>
<name>A0A557ZZ28_9PSEU</name>
<dbReference type="SMART" id="SM00418">
    <property type="entry name" value="HTH_ARSR"/>
    <property type="match status" value="1"/>
</dbReference>
<feature type="domain" description="HTH arsR-type" evidence="4">
    <location>
        <begin position="249"/>
        <end position="324"/>
    </location>
</feature>
<organism evidence="5 6">
    <name type="scientific">Amycolatopsis acidiphila</name>
    <dbReference type="NCBI Taxonomy" id="715473"/>
    <lineage>
        <taxon>Bacteria</taxon>
        <taxon>Bacillati</taxon>
        <taxon>Actinomycetota</taxon>
        <taxon>Actinomycetes</taxon>
        <taxon>Pseudonocardiales</taxon>
        <taxon>Pseudonocardiaceae</taxon>
        <taxon>Amycolatopsis</taxon>
    </lineage>
</organism>
<gene>
    <name evidence="5" type="ORF">FNH06_32070</name>
</gene>
<evidence type="ECO:0000313" key="5">
    <source>
        <dbReference type="EMBL" id="TVT17241.1"/>
    </source>
</evidence>
<dbReference type="RefSeq" id="WP_144643662.1">
    <property type="nucleotide sequence ID" value="NZ_BNAX01000004.1"/>
</dbReference>
<dbReference type="PANTHER" id="PTHR43132">
    <property type="entry name" value="ARSENICAL RESISTANCE OPERON REPRESSOR ARSR-RELATED"/>
    <property type="match status" value="1"/>
</dbReference>
<dbReference type="InterPro" id="IPR001845">
    <property type="entry name" value="HTH_ArsR_DNA-bd_dom"/>
</dbReference>
<protein>
    <submittedName>
        <fullName evidence="5">Helix-turn-helix domain-containing protein</fullName>
    </submittedName>
</protein>
<dbReference type="AlphaFoldDB" id="A0A557ZZ28"/>
<dbReference type="Gene3D" id="1.10.10.10">
    <property type="entry name" value="Winged helix-like DNA-binding domain superfamily/Winged helix DNA-binding domain"/>
    <property type="match status" value="1"/>
</dbReference>
<dbReference type="OrthoDB" id="3808065at2"/>
<sequence length="326" mass="35143">MPRLRLHFTAEDLARTRIVAEPHPMWELVLSLQKVRSVRPHARYAEWREHSLPRLGEPAHRRHLDLLTTLVPPRGNFPDFLTPAGGEGEFGDVLETVLSTPRQRLRREMAAILRGRQASPAAGLLADGSADGLRELADAASWYHDTVLRPHWSAVRRAFGADRGSRVHDLSGGGVERLLSRLPGCTRWEAPVLECPYPVNRNLELGGRGLSLIPSYFCQTSPVTLIDPALPPVLVYPAGDLPVPGGGTAALVALLGDTRAQVLRALRVPRSTTSIAGYVRTSAASASKHAAVLREAGLVTSTRDGHAVLHAVTPLGLALLDVVGGA</sequence>
<dbReference type="SUPFAM" id="SSF46785">
    <property type="entry name" value="Winged helix' DNA-binding domain"/>
    <property type="match status" value="1"/>
</dbReference>